<feature type="coiled-coil region" evidence="3">
    <location>
        <begin position="81"/>
        <end position="108"/>
    </location>
</feature>
<evidence type="ECO:0000256" key="4">
    <source>
        <dbReference type="SAM" id="MobiDB-lite"/>
    </source>
</evidence>
<dbReference type="PROSITE" id="PS50102">
    <property type="entry name" value="RRM"/>
    <property type="match status" value="1"/>
</dbReference>
<dbReference type="PANTHER" id="PTHR23236:SF12">
    <property type="entry name" value="EUKARYOTIC INITIATION FACTOR 4B-RELATED"/>
    <property type="match status" value="1"/>
</dbReference>
<feature type="compositionally biased region" description="Basic residues" evidence="4">
    <location>
        <begin position="219"/>
        <end position="234"/>
    </location>
</feature>
<reference evidence="6" key="1">
    <citation type="submission" date="2020-10" db="EMBL/GenBank/DDBJ databases">
        <title>The Whole-Genome Sequence of Metschnikowia persimmonesis, a Novel Endophytic Yeast Species Isolated from Medicinal Plant Diospyros kaki Thumb.</title>
        <authorList>
            <person name="Rahmat E."/>
            <person name="Kang Y."/>
        </authorList>
    </citation>
    <scope>NUCLEOTIDE SEQUENCE</scope>
    <source>
        <strain evidence="6">KIOM G15050</strain>
    </source>
</reference>
<feature type="domain" description="RRM" evidence="5">
    <location>
        <begin position="125"/>
        <end position="203"/>
    </location>
</feature>
<dbReference type="GO" id="GO:0008143">
    <property type="term" value="F:poly(A) binding"/>
    <property type="evidence" value="ECO:0007669"/>
    <property type="project" value="TreeGrafter"/>
</dbReference>
<dbReference type="Pfam" id="PF00076">
    <property type="entry name" value="RRM_1"/>
    <property type="match status" value="1"/>
</dbReference>
<sequence length="249" mass="27651">MSDEIPLSTQNAYPGNEQQYSVQAPSTQLFGQQPQSQPTAFQFGQVPFGKNQIESESPQLQKTQLEFSHLHEALNEPAPNKNEGHSRLEEMEQEAARLRELNAQLDSLQPQQEQSELPKSDADSKSIYVGNVDYEVTPLELQQHFSGCGSVERVTILSNKQTGQPKGFAYLEFLLQAEADTAVATMNGSILRDRELKVSFKRANVPAFMISGRGGFRGRGRGRGMMRGRGRGGFRGRGVMRGGPRFSPY</sequence>
<protein>
    <recommendedName>
        <fullName evidence="5">RRM domain-containing protein</fullName>
    </recommendedName>
</protein>
<feature type="region of interest" description="Disordered" evidence="4">
    <location>
        <begin position="1"/>
        <end position="20"/>
    </location>
</feature>
<dbReference type="InterPro" id="IPR000504">
    <property type="entry name" value="RRM_dom"/>
</dbReference>
<dbReference type="Gene3D" id="3.30.70.330">
    <property type="match status" value="1"/>
</dbReference>
<gene>
    <name evidence="6" type="ORF">HF325_006552</name>
</gene>
<keyword evidence="1 2" id="KW-0694">RNA-binding</keyword>
<dbReference type="InterPro" id="IPR012677">
    <property type="entry name" value="Nucleotide-bd_a/b_plait_sf"/>
</dbReference>
<dbReference type="PANTHER" id="PTHR23236">
    <property type="entry name" value="EUKARYOTIC TRANSLATION INITIATION FACTOR 4B/4H"/>
    <property type="match status" value="1"/>
</dbReference>
<dbReference type="EMBL" id="JACBPP010000010">
    <property type="protein sequence ID" value="KAF7999020.1"/>
    <property type="molecule type" value="Genomic_DNA"/>
</dbReference>
<evidence type="ECO:0000313" key="7">
    <source>
        <dbReference type="Proteomes" id="UP000649328"/>
    </source>
</evidence>
<evidence type="ECO:0000256" key="2">
    <source>
        <dbReference type="PROSITE-ProRule" id="PRU00176"/>
    </source>
</evidence>
<dbReference type="AlphaFoldDB" id="A0A8H7GL59"/>
<dbReference type="OrthoDB" id="4726at2759"/>
<comment type="caution">
    <text evidence="6">The sequence shown here is derived from an EMBL/GenBank/DDBJ whole genome shotgun (WGS) entry which is preliminary data.</text>
</comment>
<name>A0A8H7GL59_9ASCO</name>
<organism evidence="6 7">
    <name type="scientific">Metschnikowia pulcherrima</name>
    <dbReference type="NCBI Taxonomy" id="27326"/>
    <lineage>
        <taxon>Eukaryota</taxon>
        <taxon>Fungi</taxon>
        <taxon>Dikarya</taxon>
        <taxon>Ascomycota</taxon>
        <taxon>Saccharomycotina</taxon>
        <taxon>Pichiomycetes</taxon>
        <taxon>Metschnikowiaceae</taxon>
        <taxon>Metschnikowia</taxon>
    </lineage>
</organism>
<keyword evidence="7" id="KW-1185">Reference proteome</keyword>
<dbReference type="SUPFAM" id="SSF54928">
    <property type="entry name" value="RNA-binding domain, RBD"/>
    <property type="match status" value="1"/>
</dbReference>
<evidence type="ECO:0000313" key="6">
    <source>
        <dbReference type="EMBL" id="KAF7999020.1"/>
    </source>
</evidence>
<evidence type="ECO:0000259" key="5">
    <source>
        <dbReference type="PROSITE" id="PS50102"/>
    </source>
</evidence>
<feature type="compositionally biased region" description="Polar residues" evidence="4">
    <location>
        <begin position="7"/>
        <end position="20"/>
    </location>
</feature>
<accession>A0A8H7GL59</accession>
<feature type="region of interest" description="Disordered" evidence="4">
    <location>
        <begin position="219"/>
        <end position="249"/>
    </location>
</feature>
<dbReference type="SMART" id="SM00360">
    <property type="entry name" value="RRM"/>
    <property type="match status" value="1"/>
</dbReference>
<dbReference type="CDD" id="cd12306">
    <property type="entry name" value="RRM_II_PABPs"/>
    <property type="match status" value="1"/>
</dbReference>
<dbReference type="Proteomes" id="UP000649328">
    <property type="component" value="Unassembled WGS sequence"/>
</dbReference>
<evidence type="ECO:0000256" key="3">
    <source>
        <dbReference type="SAM" id="Coils"/>
    </source>
</evidence>
<keyword evidence="3" id="KW-0175">Coiled coil</keyword>
<dbReference type="InterPro" id="IPR035979">
    <property type="entry name" value="RBD_domain_sf"/>
</dbReference>
<dbReference type="GO" id="GO:0005737">
    <property type="term" value="C:cytoplasm"/>
    <property type="evidence" value="ECO:0007669"/>
    <property type="project" value="TreeGrafter"/>
</dbReference>
<evidence type="ECO:0000256" key="1">
    <source>
        <dbReference type="ARBA" id="ARBA00022884"/>
    </source>
</evidence>
<proteinExistence type="predicted"/>